<name>A0AAJ0DE71_9PEZI</name>
<gene>
    <name evidence="2" type="ORF">LTR09_006828</name>
</gene>
<sequence>MKSTTLLAPLAGILLFGVQNSTATCFGSWHSKWGQVGENSAIDFIYTACTQNGGMFTGYYDPGQTKSMCPVDGEGKNLFFQVQNLNNGAGFDLADGDCVQRLTNEIRGCQQGGESSVSGWRFRAEPNGC</sequence>
<keyword evidence="1" id="KW-0732">Signal</keyword>
<dbReference type="Proteomes" id="UP001271007">
    <property type="component" value="Unassembled WGS sequence"/>
</dbReference>
<evidence type="ECO:0000313" key="2">
    <source>
        <dbReference type="EMBL" id="KAK3052236.1"/>
    </source>
</evidence>
<evidence type="ECO:0000313" key="3">
    <source>
        <dbReference type="Proteomes" id="UP001271007"/>
    </source>
</evidence>
<dbReference type="EMBL" id="JAWDJX010000022">
    <property type="protein sequence ID" value="KAK3052236.1"/>
    <property type="molecule type" value="Genomic_DNA"/>
</dbReference>
<evidence type="ECO:0000256" key="1">
    <source>
        <dbReference type="SAM" id="SignalP"/>
    </source>
</evidence>
<keyword evidence="3" id="KW-1185">Reference proteome</keyword>
<feature type="chain" id="PRO_5042563609" description="Secreted protein" evidence="1">
    <location>
        <begin position="24"/>
        <end position="129"/>
    </location>
</feature>
<reference evidence="2" key="1">
    <citation type="submission" date="2023-04" db="EMBL/GenBank/DDBJ databases">
        <title>Black Yeasts Isolated from many extreme environments.</title>
        <authorList>
            <person name="Coleine C."/>
            <person name="Stajich J.E."/>
            <person name="Selbmann L."/>
        </authorList>
    </citation>
    <scope>NUCLEOTIDE SEQUENCE</scope>
    <source>
        <strain evidence="2">CCFEE 5312</strain>
    </source>
</reference>
<dbReference type="AlphaFoldDB" id="A0AAJ0DE71"/>
<feature type="signal peptide" evidence="1">
    <location>
        <begin position="1"/>
        <end position="23"/>
    </location>
</feature>
<evidence type="ECO:0008006" key="4">
    <source>
        <dbReference type="Google" id="ProtNLM"/>
    </source>
</evidence>
<organism evidence="2 3">
    <name type="scientific">Extremus antarcticus</name>
    <dbReference type="NCBI Taxonomy" id="702011"/>
    <lineage>
        <taxon>Eukaryota</taxon>
        <taxon>Fungi</taxon>
        <taxon>Dikarya</taxon>
        <taxon>Ascomycota</taxon>
        <taxon>Pezizomycotina</taxon>
        <taxon>Dothideomycetes</taxon>
        <taxon>Dothideomycetidae</taxon>
        <taxon>Mycosphaerellales</taxon>
        <taxon>Extremaceae</taxon>
        <taxon>Extremus</taxon>
    </lineage>
</organism>
<accession>A0AAJ0DE71</accession>
<proteinExistence type="predicted"/>
<protein>
    <recommendedName>
        <fullName evidence="4">Secreted protein</fullName>
    </recommendedName>
</protein>
<comment type="caution">
    <text evidence="2">The sequence shown here is derived from an EMBL/GenBank/DDBJ whole genome shotgun (WGS) entry which is preliminary data.</text>
</comment>